<accession>A0AAN9L1T8</accession>
<name>A0AAN9L1T8_CANGL</name>
<reference evidence="1 2" key="1">
    <citation type="submission" date="2024-01" db="EMBL/GenBank/DDBJ databases">
        <title>The genomes of 5 underutilized Papilionoideae crops provide insights into root nodulation and disease resistanc.</title>
        <authorList>
            <person name="Jiang F."/>
        </authorList>
    </citation>
    <scope>NUCLEOTIDE SEQUENCE [LARGE SCALE GENOMIC DNA]</scope>
    <source>
        <strain evidence="1">LVBAO_FW01</strain>
        <tissue evidence="1">Leaves</tissue>
    </source>
</reference>
<dbReference type="EMBL" id="JAYMYQ010000005">
    <property type="protein sequence ID" value="KAK7327910.1"/>
    <property type="molecule type" value="Genomic_DNA"/>
</dbReference>
<sequence length="76" mass="9077">MKCWLELYRRDVDLPDRFFISMFSVMVTKIEYPPDHLMVVIADYKRLLLVDQRLGTGIRCPCLIAEKSLYEFQCQD</sequence>
<gene>
    <name evidence="1" type="ORF">VNO77_22003</name>
</gene>
<organism evidence="1 2">
    <name type="scientific">Canavalia gladiata</name>
    <name type="common">Sword bean</name>
    <name type="synonym">Dolichos gladiatus</name>
    <dbReference type="NCBI Taxonomy" id="3824"/>
    <lineage>
        <taxon>Eukaryota</taxon>
        <taxon>Viridiplantae</taxon>
        <taxon>Streptophyta</taxon>
        <taxon>Embryophyta</taxon>
        <taxon>Tracheophyta</taxon>
        <taxon>Spermatophyta</taxon>
        <taxon>Magnoliopsida</taxon>
        <taxon>eudicotyledons</taxon>
        <taxon>Gunneridae</taxon>
        <taxon>Pentapetalae</taxon>
        <taxon>rosids</taxon>
        <taxon>fabids</taxon>
        <taxon>Fabales</taxon>
        <taxon>Fabaceae</taxon>
        <taxon>Papilionoideae</taxon>
        <taxon>50 kb inversion clade</taxon>
        <taxon>NPAAA clade</taxon>
        <taxon>indigoferoid/millettioid clade</taxon>
        <taxon>Phaseoleae</taxon>
        <taxon>Canavalia</taxon>
    </lineage>
</organism>
<proteinExistence type="predicted"/>
<dbReference type="Proteomes" id="UP001367508">
    <property type="component" value="Unassembled WGS sequence"/>
</dbReference>
<protein>
    <submittedName>
        <fullName evidence="1">Uncharacterized protein</fullName>
    </submittedName>
</protein>
<dbReference type="AlphaFoldDB" id="A0AAN9L1T8"/>
<comment type="caution">
    <text evidence="1">The sequence shown here is derived from an EMBL/GenBank/DDBJ whole genome shotgun (WGS) entry which is preliminary data.</text>
</comment>
<evidence type="ECO:0000313" key="2">
    <source>
        <dbReference type="Proteomes" id="UP001367508"/>
    </source>
</evidence>
<keyword evidence="2" id="KW-1185">Reference proteome</keyword>
<evidence type="ECO:0000313" key="1">
    <source>
        <dbReference type="EMBL" id="KAK7327910.1"/>
    </source>
</evidence>